<evidence type="ECO:0000313" key="3">
    <source>
        <dbReference type="Proteomes" id="UP000640614"/>
    </source>
</evidence>
<gene>
    <name evidence="2" type="ORF">C4F50_23935</name>
</gene>
<keyword evidence="1" id="KW-0472">Membrane</keyword>
<protein>
    <submittedName>
        <fullName evidence="2">Uncharacterized protein</fullName>
    </submittedName>
</protein>
<keyword evidence="3" id="KW-1185">Reference proteome</keyword>
<evidence type="ECO:0000313" key="2">
    <source>
        <dbReference type="EMBL" id="MBE8727979.1"/>
    </source>
</evidence>
<comment type="caution">
    <text evidence="2">The sequence shown here is derived from an EMBL/GenBank/DDBJ whole genome shotgun (WGS) entry which is preliminary data.</text>
</comment>
<feature type="transmembrane region" description="Helical" evidence="1">
    <location>
        <begin position="6"/>
        <end position="27"/>
    </location>
</feature>
<name>A0ABR9TRI6_9FLAO</name>
<reference evidence="2 3" key="1">
    <citation type="submission" date="2018-07" db="EMBL/GenBank/DDBJ databases">
        <title>Genome assembly of strain KB82.</title>
        <authorList>
            <person name="Kukolya J."/>
            <person name="Horvath B."/>
            <person name="Nagy I."/>
            <person name="Toth A."/>
        </authorList>
    </citation>
    <scope>NUCLEOTIDE SEQUENCE [LARGE SCALE GENOMIC DNA]</scope>
    <source>
        <strain evidence="2 3">Kb82</strain>
    </source>
</reference>
<proteinExistence type="predicted"/>
<accession>A0ABR9TRI6</accession>
<evidence type="ECO:0000256" key="1">
    <source>
        <dbReference type="SAM" id="Phobius"/>
    </source>
</evidence>
<keyword evidence="1" id="KW-1133">Transmembrane helix</keyword>
<dbReference type="EMBL" id="PRDM01000006">
    <property type="protein sequence ID" value="MBE8727979.1"/>
    <property type="molecule type" value="Genomic_DNA"/>
</dbReference>
<sequence length="95" mass="11459">MIVLYVIGALFLLLGCYLWIKLVFVLMNKIYRFAFIKKIRENANPYIQEQKARMKNDRDYEEYQTWMRKKGDGFPLEKIITSDEKQAIAKLKKYL</sequence>
<organism evidence="2 3">
    <name type="scientific">Flavobacterium hungaricum</name>
    <dbReference type="NCBI Taxonomy" id="2082725"/>
    <lineage>
        <taxon>Bacteria</taxon>
        <taxon>Pseudomonadati</taxon>
        <taxon>Bacteroidota</taxon>
        <taxon>Flavobacteriia</taxon>
        <taxon>Flavobacteriales</taxon>
        <taxon>Flavobacteriaceae</taxon>
        <taxon>Flavobacterium</taxon>
    </lineage>
</organism>
<dbReference type="Proteomes" id="UP000640614">
    <property type="component" value="Unassembled WGS sequence"/>
</dbReference>
<keyword evidence="1" id="KW-0812">Transmembrane</keyword>